<keyword evidence="5 6" id="KW-0694">RNA-binding</keyword>
<proteinExistence type="inferred from homology"/>
<dbReference type="InterPro" id="IPR035566">
    <property type="entry name" value="Ribosomal_protein_bL20_C"/>
</dbReference>
<dbReference type="HAMAP" id="MF_00382">
    <property type="entry name" value="Ribosomal_bL20"/>
    <property type="match status" value="1"/>
</dbReference>
<reference evidence="7 8" key="1">
    <citation type="journal article" date="2016" name="Nat. Commun.">
        <title>Thousands of microbial genomes shed light on interconnected biogeochemical processes in an aquifer system.</title>
        <authorList>
            <person name="Anantharaman K."/>
            <person name="Brown C.T."/>
            <person name="Hug L.A."/>
            <person name="Sharon I."/>
            <person name="Castelle C.J."/>
            <person name="Probst A.J."/>
            <person name="Thomas B.C."/>
            <person name="Singh A."/>
            <person name="Wilkins M.J."/>
            <person name="Karaoz U."/>
            <person name="Brodie E.L."/>
            <person name="Williams K.H."/>
            <person name="Hubbard S.S."/>
            <person name="Banfield J.F."/>
        </authorList>
    </citation>
    <scope>NUCLEOTIDE SEQUENCE [LARGE SCALE GENOMIC DNA]</scope>
</reference>
<name>A0A1F4VR92_UNCKA</name>
<dbReference type="PRINTS" id="PR00062">
    <property type="entry name" value="RIBOSOMALL20"/>
</dbReference>
<evidence type="ECO:0000256" key="6">
    <source>
        <dbReference type="RuleBase" id="RU000560"/>
    </source>
</evidence>
<evidence type="ECO:0000256" key="2">
    <source>
        <dbReference type="ARBA" id="ARBA00022980"/>
    </source>
</evidence>
<dbReference type="GO" id="GO:0006412">
    <property type="term" value="P:translation"/>
    <property type="evidence" value="ECO:0007669"/>
    <property type="project" value="InterPro"/>
</dbReference>
<evidence type="ECO:0000313" key="8">
    <source>
        <dbReference type="Proteomes" id="UP000178964"/>
    </source>
</evidence>
<dbReference type="Gene3D" id="6.10.160.10">
    <property type="match status" value="1"/>
</dbReference>
<accession>A0A1F4VR92</accession>
<dbReference type="NCBIfam" id="TIGR01032">
    <property type="entry name" value="rplT_bact"/>
    <property type="match status" value="1"/>
</dbReference>
<comment type="similarity">
    <text evidence="1 5 6">Belongs to the bacterial ribosomal protein bL20 family.</text>
</comment>
<dbReference type="AlphaFoldDB" id="A0A1F4VR92"/>
<dbReference type="PANTHER" id="PTHR10986">
    <property type="entry name" value="39S RIBOSOMAL PROTEIN L20"/>
    <property type="match status" value="1"/>
</dbReference>
<dbReference type="SUPFAM" id="SSF74731">
    <property type="entry name" value="Ribosomal protein L20"/>
    <property type="match status" value="1"/>
</dbReference>
<dbReference type="InterPro" id="IPR005813">
    <property type="entry name" value="Ribosomal_bL20"/>
</dbReference>
<dbReference type="GO" id="GO:0003735">
    <property type="term" value="F:structural constituent of ribosome"/>
    <property type="evidence" value="ECO:0007669"/>
    <property type="project" value="InterPro"/>
</dbReference>
<dbReference type="GO" id="GO:0019843">
    <property type="term" value="F:rRNA binding"/>
    <property type="evidence" value="ECO:0007669"/>
    <property type="project" value="UniProtKB-UniRule"/>
</dbReference>
<dbReference type="Gene3D" id="1.10.1900.20">
    <property type="entry name" value="Ribosomal protein L20"/>
    <property type="match status" value="1"/>
</dbReference>
<evidence type="ECO:0000256" key="1">
    <source>
        <dbReference type="ARBA" id="ARBA00007698"/>
    </source>
</evidence>
<comment type="caution">
    <text evidence="7">The sequence shown here is derived from an EMBL/GenBank/DDBJ whole genome shotgun (WGS) entry which is preliminary data.</text>
</comment>
<organism evidence="7 8">
    <name type="scientific">candidate division WWE3 bacterium RIFCSPLOWO2_01_FULL_42_11</name>
    <dbReference type="NCBI Taxonomy" id="1802627"/>
    <lineage>
        <taxon>Bacteria</taxon>
        <taxon>Katanobacteria</taxon>
    </lineage>
</organism>
<dbReference type="GO" id="GO:0000027">
    <property type="term" value="P:ribosomal large subunit assembly"/>
    <property type="evidence" value="ECO:0007669"/>
    <property type="project" value="UniProtKB-UniRule"/>
</dbReference>
<evidence type="ECO:0000256" key="4">
    <source>
        <dbReference type="ARBA" id="ARBA00035172"/>
    </source>
</evidence>
<dbReference type="STRING" id="1802627.A3A70_02025"/>
<evidence type="ECO:0000256" key="3">
    <source>
        <dbReference type="ARBA" id="ARBA00023274"/>
    </source>
</evidence>
<dbReference type="Proteomes" id="UP000178964">
    <property type="component" value="Unassembled WGS sequence"/>
</dbReference>
<keyword evidence="3 5" id="KW-0687">Ribonucleoprotein</keyword>
<dbReference type="EMBL" id="MEVK01000009">
    <property type="protein sequence ID" value="OGC59726.1"/>
    <property type="molecule type" value="Genomic_DNA"/>
</dbReference>
<sequence>MSRTATGFTRRRRHNKILKATKGYYGARSKLYRTAKEAYIHAGEYAFAGRRLRRRDFRKLWIMRINAALKPHDISYSVFINNLKTAKINLNRKMLAEMALNDPIGFEEVVKKSTSK</sequence>
<dbReference type="Pfam" id="PF00453">
    <property type="entry name" value="Ribosomal_L20"/>
    <property type="match status" value="1"/>
</dbReference>
<dbReference type="GO" id="GO:1990904">
    <property type="term" value="C:ribonucleoprotein complex"/>
    <property type="evidence" value="ECO:0007669"/>
    <property type="project" value="UniProtKB-KW"/>
</dbReference>
<protein>
    <recommendedName>
        <fullName evidence="4 5">Large ribosomal subunit protein bL20</fullName>
    </recommendedName>
</protein>
<comment type="function">
    <text evidence="5 6">Binds directly to 23S ribosomal RNA and is necessary for the in vitro assembly process of the 50S ribosomal subunit. It is not involved in the protein synthesizing functions of that subunit.</text>
</comment>
<dbReference type="GO" id="GO:0005840">
    <property type="term" value="C:ribosome"/>
    <property type="evidence" value="ECO:0007669"/>
    <property type="project" value="UniProtKB-KW"/>
</dbReference>
<evidence type="ECO:0000256" key="5">
    <source>
        <dbReference type="HAMAP-Rule" id="MF_00382"/>
    </source>
</evidence>
<dbReference type="FunFam" id="1.10.1900.20:FF:000001">
    <property type="entry name" value="50S ribosomal protein L20"/>
    <property type="match status" value="1"/>
</dbReference>
<evidence type="ECO:0000313" key="7">
    <source>
        <dbReference type="EMBL" id="OGC59726.1"/>
    </source>
</evidence>
<gene>
    <name evidence="5" type="primary">rplT</name>
    <name evidence="7" type="ORF">A3A70_02025</name>
</gene>
<dbReference type="CDD" id="cd07026">
    <property type="entry name" value="Ribosomal_L20"/>
    <property type="match status" value="1"/>
</dbReference>
<keyword evidence="2 5" id="KW-0689">Ribosomal protein</keyword>
<keyword evidence="5 6" id="KW-0699">rRNA-binding</keyword>